<evidence type="ECO:0000313" key="2">
    <source>
        <dbReference type="EMBL" id="CRH05936.1"/>
    </source>
</evidence>
<reference evidence="2" key="1">
    <citation type="submission" date="2015-04" db="EMBL/GenBank/DDBJ databases">
        <authorList>
            <person name="Syromyatnikov M.Y."/>
            <person name="Popov V.N."/>
        </authorList>
    </citation>
    <scope>NUCLEOTIDE SEQUENCE</scope>
    <source>
        <strain evidence="2">MO-1</strain>
    </source>
</reference>
<sequence length="101" mass="11021">MKENNEKNIQDAQEALTKGNQGIAAELMHKTAGSLLNFGLKGAGAEAKFIENSIQTDNLEEIQRRLESLGEKLGKAVSQLAEKLEAGEHCQVEDPESMVVR</sequence>
<keyword evidence="1" id="KW-0175">Coiled coil</keyword>
<feature type="coiled-coil region" evidence="1">
    <location>
        <begin position="52"/>
        <end position="79"/>
    </location>
</feature>
<dbReference type="Gene3D" id="1.20.120.160">
    <property type="entry name" value="HPT domain"/>
    <property type="match status" value="1"/>
</dbReference>
<dbReference type="AlphaFoldDB" id="A0A1S7LJG1"/>
<proteinExistence type="predicted"/>
<evidence type="ECO:0000256" key="1">
    <source>
        <dbReference type="SAM" id="Coils"/>
    </source>
</evidence>
<dbReference type="SUPFAM" id="SSF47226">
    <property type="entry name" value="Histidine-containing phosphotransfer domain, HPT domain"/>
    <property type="match status" value="1"/>
</dbReference>
<organism evidence="2">
    <name type="scientific">Magnetococcus massalia (strain MO-1)</name>
    <dbReference type="NCBI Taxonomy" id="451514"/>
    <lineage>
        <taxon>Bacteria</taxon>
        <taxon>Pseudomonadati</taxon>
        <taxon>Pseudomonadota</taxon>
        <taxon>Magnetococcia</taxon>
        <taxon>Magnetococcales</taxon>
        <taxon>Magnetococcaceae</taxon>
        <taxon>Magnetococcus</taxon>
    </lineage>
</organism>
<evidence type="ECO:0008006" key="3">
    <source>
        <dbReference type="Google" id="ProtNLM"/>
    </source>
</evidence>
<dbReference type="EMBL" id="LO017727">
    <property type="protein sequence ID" value="CRH05936.1"/>
    <property type="molecule type" value="Genomic_DNA"/>
</dbReference>
<accession>A0A1S7LJG1</accession>
<name>A0A1S7LJG1_MAGMO</name>
<dbReference type="GO" id="GO:0000160">
    <property type="term" value="P:phosphorelay signal transduction system"/>
    <property type="evidence" value="ECO:0007669"/>
    <property type="project" value="InterPro"/>
</dbReference>
<protein>
    <recommendedName>
        <fullName evidence="3">HPt domain-containing protein</fullName>
    </recommendedName>
</protein>
<dbReference type="InterPro" id="IPR036641">
    <property type="entry name" value="HPT_dom_sf"/>
</dbReference>
<gene>
    <name evidence="2" type="ORF">MAGMO_1756</name>
</gene>